<evidence type="ECO:0000313" key="5">
    <source>
        <dbReference type="Proteomes" id="UP000396862"/>
    </source>
</evidence>
<dbReference type="RefSeq" id="WP_153637053.1">
    <property type="nucleotide sequence ID" value="NZ_BLAU01000001.1"/>
</dbReference>
<evidence type="ECO:0000313" key="4">
    <source>
        <dbReference type="Proteomes" id="UP000240621"/>
    </source>
</evidence>
<keyword evidence="1" id="KW-0472">Membrane</keyword>
<dbReference type="Proteomes" id="UP000240621">
    <property type="component" value="Unassembled WGS sequence"/>
</dbReference>
<keyword evidence="1" id="KW-1133">Transmembrane helix</keyword>
<proteinExistence type="predicted"/>
<dbReference type="EMBL" id="PYGC01000007">
    <property type="protein sequence ID" value="PSK82089.1"/>
    <property type="molecule type" value="Genomic_DNA"/>
</dbReference>
<dbReference type="AlphaFoldDB" id="A0A2P8CAU4"/>
<reference evidence="2 5" key="2">
    <citation type="submission" date="2019-10" db="EMBL/GenBank/DDBJ databases">
        <title>Prolixibacter strains distinguished by the presence of nitrate reductase genes were adept at nitrate-dependent anaerobic corrosion of metallic iron and carbon steel.</title>
        <authorList>
            <person name="Iino T."/>
            <person name="Shono N."/>
            <person name="Ito K."/>
            <person name="Nakamura R."/>
            <person name="Sueoka K."/>
            <person name="Harayama S."/>
            <person name="Ohkuma M."/>
        </authorList>
    </citation>
    <scope>NUCLEOTIDE SEQUENCE [LARGE SCALE GENOMIC DNA]</scope>
    <source>
        <strain evidence="2 5">MIC1-1</strain>
    </source>
</reference>
<organism evidence="3 4">
    <name type="scientific">Prolixibacter denitrificans</name>
    <dbReference type="NCBI Taxonomy" id="1541063"/>
    <lineage>
        <taxon>Bacteria</taxon>
        <taxon>Pseudomonadati</taxon>
        <taxon>Bacteroidota</taxon>
        <taxon>Bacteroidia</taxon>
        <taxon>Marinilabiliales</taxon>
        <taxon>Prolixibacteraceae</taxon>
        <taxon>Prolixibacter</taxon>
    </lineage>
</organism>
<comment type="caution">
    <text evidence="3">The sequence shown here is derived from an EMBL/GenBank/DDBJ whole genome shotgun (WGS) entry which is preliminary data.</text>
</comment>
<dbReference type="OrthoDB" id="9870758at2"/>
<dbReference type="Proteomes" id="UP000396862">
    <property type="component" value="Unassembled WGS sequence"/>
</dbReference>
<gene>
    <name evidence="3" type="ORF">CLV93_107204</name>
    <name evidence="2" type="ORF">JCM18694_29270</name>
</gene>
<reference evidence="3 4" key="1">
    <citation type="submission" date="2018-03" db="EMBL/GenBank/DDBJ databases">
        <title>Genomic Encyclopedia of Archaeal and Bacterial Type Strains, Phase II (KMG-II): from individual species to whole genera.</title>
        <authorList>
            <person name="Goeker M."/>
        </authorList>
    </citation>
    <scope>NUCLEOTIDE SEQUENCE [LARGE SCALE GENOMIC DNA]</scope>
    <source>
        <strain evidence="3 4">DSM 27267</strain>
    </source>
</reference>
<keyword evidence="1" id="KW-0812">Transmembrane</keyword>
<accession>A0A2P8CAU4</accession>
<feature type="transmembrane region" description="Helical" evidence="1">
    <location>
        <begin position="12"/>
        <end position="30"/>
    </location>
</feature>
<sequence>MKIQRVTPRELLFFLAGVLIVFLLVIAWEWNDIKDVISSKGTTDIENIHYRE</sequence>
<protein>
    <submittedName>
        <fullName evidence="3">Uncharacterized protein</fullName>
    </submittedName>
</protein>
<evidence type="ECO:0000313" key="2">
    <source>
        <dbReference type="EMBL" id="GET22681.1"/>
    </source>
</evidence>
<keyword evidence="5" id="KW-1185">Reference proteome</keyword>
<evidence type="ECO:0000313" key="3">
    <source>
        <dbReference type="EMBL" id="PSK82089.1"/>
    </source>
</evidence>
<evidence type="ECO:0000256" key="1">
    <source>
        <dbReference type="SAM" id="Phobius"/>
    </source>
</evidence>
<name>A0A2P8CAU4_9BACT</name>
<dbReference type="EMBL" id="BLAU01000001">
    <property type="protein sequence ID" value="GET22681.1"/>
    <property type="molecule type" value="Genomic_DNA"/>
</dbReference>